<feature type="domain" description="HTH araC/xylS-type" evidence="5">
    <location>
        <begin position="228"/>
        <end position="326"/>
    </location>
</feature>
<dbReference type="Pfam" id="PF12833">
    <property type="entry name" value="HTH_18"/>
    <property type="match status" value="1"/>
</dbReference>
<dbReference type="Gene3D" id="3.40.50.880">
    <property type="match status" value="1"/>
</dbReference>
<dbReference type="InterPro" id="IPR052158">
    <property type="entry name" value="INH-QAR"/>
</dbReference>
<keyword evidence="4" id="KW-1133">Transmembrane helix</keyword>
<dbReference type="PROSITE" id="PS01124">
    <property type="entry name" value="HTH_ARAC_FAMILY_2"/>
    <property type="match status" value="1"/>
</dbReference>
<dbReference type="InterPro" id="IPR002818">
    <property type="entry name" value="DJ-1/PfpI"/>
</dbReference>
<dbReference type="SUPFAM" id="SSF52317">
    <property type="entry name" value="Class I glutamine amidotransferase-like"/>
    <property type="match status" value="1"/>
</dbReference>
<keyword evidence="1" id="KW-0805">Transcription regulation</keyword>
<dbReference type="PRINTS" id="PR00032">
    <property type="entry name" value="HTHARAC"/>
</dbReference>
<keyword evidence="2" id="KW-0238">DNA-binding</keyword>
<evidence type="ECO:0000256" key="3">
    <source>
        <dbReference type="ARBA" id="ARBA00023163"/>
    </source>
</evidence>
<name>A0A4U7MW90_9RHOB</name>
<comment type="caution">
    <text evidence="6">The sequence shown here is derived from an EMBL/GenBank/DDBJ whole genome shotgun (WGS) entry which is preliminary data.</text>
</comment>
<dbReference type="Gene3D" id="1.10.10.60">
    <property type="entry name" value="Homeodomain-like"/>
    <property type="match status" value="1"/>
</dbReference>
<dbReference type="Proteomes" id="UP000306575">
    <property type="component" value="Unassembled WGS sequence"/>
</dbReference>
<dbReference type="Pfam" id="PF01965">
    <property type="entry name" value="DJ-1_PfpI"/>
    <property type="match status" value="1"/>
</dbReference>
<dbReference type="OrthoDB" id="9793400at2"/>
<gene>
    <name evidence="6" type="ORF">FAP39_14895</name>
</gene>
<accession>A0A4U7MW90</accession>
<dbReference type="AlphaFoldDB" id="A0A4U7MW90"/>
<keyword evidence="4" id="KW-0812">Transmembrane</keyword>
<dbReference type="PANTHER" id="PTHR43130">
    <property type="entry name" value="ARAC-FAMILY TRANSCRIPTIONAL REGULATOR"/>
    <property type="match status" value="1"/>
</dbReference>
<feature type="transmembrane region" description="Helical" evidence="4">
    <location>
        <begin position="20"/>
        <end position="36"/>
    </location>
</feature>
<sequence length="329" mass="36912">MLQGRIQRLQTQPENKKKFIFVVLPQYSAMTFAMAMETLRLANRMSAGTPFEWVVCSENGEPVSDSLGAQVPIDQGLESCGRDDTVIVCSGANVRNNCTPALLAWIRRAARQGAAIGGLHTGAWVMAQAGLMDGLPVTIHWENRNSFAEEFPDVELSEYTYCVQNRRYSTAGGTAVIDLMLHLISEHGSAEVANLVADQLMYTNIRVLQHSARVQVAERIGMRHPKLSEILALMETNLEEPIRPADLAKTVNISTRQLERLFRRYLSATPKKYYLDMRLQRAQHLLLQTNMSVTNVSVACGFNASSHFSRLFRQRYGMSPHRLRGESEI</sequence>
<keyword evidence="3" id="KW-0804">Transcription</keyword>
<reference evidence="6 7" key="1">
    <citation type="submission" date="2019-04" db="EMBL/GenBank/DDBJ databases">
        <title>Genome sequence of Pelagicola litoralis CL-ES2.</title>
        <authorList>
            <person name="Cao J."/>
        </authorList>
    </citation>
    <scope>NUCLEOTIDE SEQUENCE [LARGE SCALE GENOMIC DNA]</scope>
    <source>
        <strain evidence="6 7">CL-ES2</strain>
    </source>
</reference>
<dbReference type="GO" id="GO:0003700">
    <property type="term" value="F:DNA-binding transcription factor activity"/>
    <property type="evidence" value="ECO:0007669"/>
    <property type="project" value="InterPro"/>
</dbReference>
<dbReference type="SUPFAM" id="SSF46689">
    <property type="entry name" value="Homeodomain-like"/>
    <property type="match status" value="2"/>
</dbReference>
<evidence type="ECO:0000313" key="6">
    <source>
        <dbReference type="EMBL" id="TKZ17213.1"/>
    </source>
</evidence>
<protein>
    <submittedName>
        <fullName evidence="6">GlxA family transcriptional regulator</fullName>
    </submittedName>
</protein>
<dbReference type="EMBL" id="SULI01000025">
    <property type="protein sequence ID" value="TKZ17213.1"/>
    <property type="molecule type" value="Genomic_DNA"/>
</dbReference>
<dbReference type="InterPro" id="IPR018060">
    <property type="entry name" value="HTH_AraC"/>
</dbReference>
<evidence type="ECO:0000256" key="4">
    <source>
        <dbReference type="SAM" id="Phobius"/>
    </source>
</evidence>
<evidence type="ECO:0000259" key="5">
    <source>
        <dbReference type="PROSITE" id="PS01124"/>
    </source>
</evidence>
<evidence type="ECO:0000256" key="2">
    <source>
        <dbReference type="ARBA" id="ARBA00023125"/>
    </source>
</evidence>
<organism evidence="6 7">
    <name type="scientific">Shimia litoralis</name>
    <dbReference type="NCBI Taxonomy" id="420403"/>
    <lineage>
        <taxon>Bacteria</taxon>
        <taxon>Pseudomonadati</taxon>
        <taxon>Pseudomonadota</taxon>
        <taxon>Alphaproteobacteria</taxon>
        <taxon>Rhodobacterales</taxon>
        <taxon>Roseobacteraceae</taxon>
    </lineage>
</organism>
<dbReference type="GO" id="GO:0043565">
    <property type="term" value="F:sequence-specific DNA binding"/>
    <property type="evidence" value="ECO:0007669"/>
    <property type="project" value="InterPro"/>
</dbReference>
<dbReference type="PROSITE" id="PS00041">
    <property type="entry name" value="HTH_ARAC_FAMILY_1"/>
    <property type="match status" value="1"/>
</dbReference>
<keyword evidence="4" id="KW-0472">Membrane</keyword>
<dbReference type="InterPro" id="IPR020449">
    <property type="entry name" value="Tscrpt_reg_AraC-type_HTH"/>
</dbReference>
<evidence type="ECO:0000256" key="1">
    <source>
        <dbReference type="ARBA" id="ARBA00023015"/>
    </source>
</evidence>
<dbReference type="InterPro" id="IPR018062">
    <property type="entry name" value="HTH_AraC-typ_CS"/>
</dbReference>
<dbReference type="InterPro" id="IPR029062">
    <property type="entry name" value="Class_I_gatase-like"/>
</dbReference>
<dbReference type="CDD" id="cd03136">
    <property type="entry name" value="GATase1_AraC_ArgR_like"/>
    <property type="match status" value="1"/>
</dbReference>
<evidence type="ECO:0000313" key="7">
    <source>
        <dbReference type="Proteomes" id="UP000306575"/>
    </source>
</evidence>
<keyword evidence="7" id="KW-1185">Reference proteome</keyword>
<dbReference type="SMART" id="SM00342">
    <property type="entry name" value="HTH_ARAC"/>
    <property type="match status" value="1"/>
</dbReference>
<dbReference type="InterPro" id="IPR009057">
    <property type="entry name" value="Homeodomain-like_sf"/>
</dbReference>
<proteinExistence type="predicted"/>
<dbReference type="PANTHER" id="PTHR43130:SF3">
    <property type="entry name" value="HTH-TYPE TRANSCRIPTIONAL REGULATOR RV1931C"/>
    <property type="match status" value="1"/>
</dbReference>